<dbReference type="GO" id="GO:0005975">
    <property type="term" value="P:carbohydrate metabolic process"/>
    <property type="evidence" value="ECO:0007669"/>
    <property type="project" value="UniProtKB-ARBA"/>
</dbReference>
<reference evidence="4 5" key="1">
    <citation type="submission" date="2018-06" db="EMBL/GenBank/DDBJ databases">
        <title>Whole genome sequencing of Candida tropicalis (genome annotated by CSBL at Korea University).</title>
        <authorList>
            <person name="Ahn J."/>
        </authorList>
    </citation>
    <scope>NUCLEOTIDE SEQUENCE [LARGE SCALE GENOMIC DNA]</scope>
    <source>
        <strain evidence="4 5">ATCC 20962</strain>
    </source>
</reference>
<dbReference type="EMBL" id="QLNQ01000029">
    <property type="protein sequence ID" value="RCK55728.1"/>
    <property type="molecule type" value="Genomic_DNA"/>
</dbReference>
<comment type="caution">
    <text evidence="4">The sequence shown here is derived from an EMBL/GenBank/DDBJ whole genome shotgun (WGS) entry which is preliminary data.</text>
</comment>
<dbReference type="CDD" id="cd05352">
    <property type="entry name" value="MDH-like_SDR_c"/>
    <property type="match status" value="1"/>
</dbReference>
<dbReference type="Gene3D" id="3.40.50.720">
    <property type="entry name" value="NAD(P)-binding Rossmann-like Domain"/>
    <property type="match status" value="1"/>
</dbReference>
<keyword evidence="3" id="KW-0560">Oxidoreductase</keyword>
<proteinExistence type="inferred from homology"/>
<dbReference type="PROSITE" id="PS00061">
    <property type="entry name" value="ADH_SHORT"/>
    <property type="match status" value="1"/>
</dbReference>
<dbReference type="SUPFAM" id="SSF51735">
    <property type="entry name" value="NAD(P)-binding Rossmann-fold domains"/>
    <property type="match status" value="1"/>
</dbReference>
<dbReference type="PANTHER" id="PTHR43008">
    <property type="entry name" value="BENZIL REDUCTASE"/>
    <property type="match status" value="1"/>
</dbReference>
<evidence type="ECO:0000256" key="2">
    <source>
        <dbReference type="ARBA" id="ARBA00022857"/>
    </source>
</evidence>
<dbReference type="STRING" id="5486.A0A367XQ44"/>
<dbReference type="GO" id="GO:0050664">
    <property type="term" value="F:oxidoreductase activity, acting on NAD(P)H, oxygen as acceptor"/>
    <property type="evidence" value="ECO:0007669"/>
    <property type="project" value="TreeGrafter"/>
</dbReference>
<evidence type="ECO:0000256" key="3">
    <source>
        <dbReference type="ARBA" id="ARBA00023002"/>
    </source>
</evidence>
<evidence type="ECO:0000313" key="4">
    <source>
        <dbReference type="EMBL" id="RCK55728.1"/>
    </source>
</evidence>
<dbReference type="Pfam" id="PF13561">
    <property type="entry name" value="adh_short_C2"/>
    <property type="match status" value="1"/>
</dbReference>
<evidence type="ECO:0000256" key="1">
    <source>
        <dbReference type="ARBA" id="ARBA00006484"/>
    </source>
</evidence>
<comment type="similarity">
    <text evidence="1">Belongs to the short-chain dehydrogenases/reductases (SDR) family.</text>
</comment>
<protein>
    <submittedName>
        <fullName evidence="4">Sorbose reductase SOU2</fullName>
    </submittedName>
</protein>
<dbReference type="InterPro" id="IPR036291">
    <property type="entry name" value="NAD(P)-bd_dom_sf"/>
</dbReference>
<keyword evidence="5" id="KW-1185">Reference proteome</keyword>
<dbReference type="GO" id="GO:0044281">
    <property type="term" value="P:small molecule metabolic process"/>
    <property type="evidence" value="ECO:0007669"/>
    <property type="project" value="UniProtKB-ARBA"/>
</dbReference>
<evidence type="ECO:0000313" key="5">
    <source>
        <dbReference type="Proteomes" id="UP000253472"/>
    </source>
</evidence>
<dbReference type="Proteomes" id="UP000253472">
    <property type="component" value="Unassembled WGS sequence"/>
</dbReference>
<keyword evidence="2" id="KW-0521">NADP</keyword>
<gene>
    <name evidence="4" type="primary">SOU2</name>
    <name evidence="4" type="ORF">Cantr_05955</name>
</gene>
<dbReference type="OrthoDB" id="1888931at2759"/>
<dbReference type="PRINTS" id="PR00081">
    <property type="entry name" value="GDHRDH"/>
</dbReference>
<dbReference type="PANTHER" id="PTHR43008:SF13">
    <property type="entry name" value="L-XYLULOSE REDUCTASE-RELATED"/>
    <property type="match status" value="1"/>
</dbReference>
<sequence>MSSKEVTSYTNAALGPLPTKTPALHDNILDAFSLKGKVASVTGSSGGIGWAIAEGYAQAGADVAIWYNSHPADDKAKYLTEKYGVRSKAYKANITDFKHVEEVIQQIEKDFGTIDIFVANAGIAWTDGPEIDVPGVDKWNKVVDDDLNAAFYCAHAVGPIFRKNGKGSMIFTASMSASIVNVPQLQAAYNAAKAGVKHLAKSLAVEWAPFARVNSVSPGYIATKLSSFADPDVKAKWLQLTPLGREANPKELVGAYLYLASDAASFTTGADLNVDGGYTVV</sequence>
<dbReference type="InterPro" id="IPR002347">
    <property type="entry name" value="SDR_fam"/>
</dbReference>
<dbReference type="AlphaFoldDB" id="A0A367XQ44"/>
<organism evidence="4 5">
    <name type="scientific">Candida viswanathii</name>
    <dbReference type="NCBI Taxonomy" id="5486"/>
    <lineage>
        <taxon>Eukaryota</taxon>
        <taxon>Fungi</taxon>
        <taxon>Dikarya</taxon>
        <taxon>Ascomycota</taxon>
        <taxon>Saccharomycotina</taxon>
        <taxon>Pichiomycetes</taxon>
        <taxon>Debaryomycetaceae</taxon>
        <taxon>Candida/Lodderomyces clade</taxon>
        <taxon>Candida</taxon>
    </lineage>
</organism>
<dbReference type="PRINTS" id="PR00080">
    <property type="entry name" value="SDRFAMILY"/>
</dbReference>
<dbReference type="GO" id="GO:0050085">
    <property type="term" value="F:mannitol 2-dehydrogenase (NADP+) activity"/>
    <property type="evidence" value="ECO:0007669"/>
    <property type="project" value="UniProtKB-ARBA"/>
</dbReference>
<dbReference type="InterPro" id="IPR020904">
    <property type="entry name" value="Sc_DH/Rdtase_CS"/>
</dbReference>
<dbReference type="FunFam" id="3.40.50.720:FF:000090">
    <property type="entry name" value="NADP-dependent mannitol dehydrogenase"/>
    <property type="match status" value="1"/>
</dbReference>
<name>A0A367XQ44_9ASCO</name>
<accession>A0A367XQ44</accession>